<evidence type="ECO:0000313" key="4">
    <source>
        <dbReference type="EMBL" id="QJI01343.1"/>
    </source>
</evidence>
<protein>
    <submittedName>
        <fullName evidence="1">Uncharacterized protein</fullName>
    </submittedName>
</protein>
<organism evidence="1">
    <name type="scientific">viral metagenome</name>
    <dbReference type="NCBI Taxonomy" id="1070528"/>
    <lineage>
        <taxon>unclassified sequences</taxon>
        <taxon>metagenomes</taxon>
        <taxon>organismal metagenomes</taxon>
    </lineage>
</organism>
<dbReference type="EMBL" id="MT144916">
    <property type="protein sequence ID" value="QJI01343.1"/>
    <property type="molecule type" value="Genomic_DNA"/>
</dbReference>
<name>A0A6H1ZQ34_9ZZZZ</name>
<proteinExistence type="predicted"/>
<accession>A0A6H1ZQ34</accession>
<dbReference type="EMBL" id="MT142498">
    <property type="protein sequence ID" value="QJA82864.1"/>
    <property type="molecule type" value="Genomic_DNA"/>
</dbReference>
<evidence type="ECO:0000313" key="3">
    <source>
        <dbReference type="EMBL" id="QJA82864.1"/>
    </source>
</evidence>
<gene>
    <name evidence="3" type="ORF">MM415A00356_0013</name>
    <name evidence="2" type="ORF">MM415B00404_0042</name>
    <name evidence="1" type="ORF">TM448A01405_0011</name>
    <name evidence="4" type="ORF">TM448B02468_0012</name>
</gene>
<evidence type="ECO:0000313" key="1">
    <source>
        <dbReference type="EMBL" id="QJA49572.1"/>
    </source>
</evidence>
<sequence length="429" mass="44228">MANEFKHASVGTELAQAEWESTTGHVFDSQATGDLLYASSAAQLSRLAAGTQGYPLVMGASVPQWGGAITLNGTVTLNGQTFSGTAKFSAGINTFGATPLGYIGNHFYSTFTSDGGANLVAGSAFSGAIAGASGDIASIVGVRIAHSLYTQTAAESIAYVAQLGLVEPAITNNLTGGGVITVAATLYVVSAPTEGATNAAIYVASGDTNISTLTTRGATTLGGTVNINGQQFNAGAGEVIINTTGSAAGLQLWSTCDGQEGALFRGYHNSTSPAVDDIPLLIWSYGKNSVAGWIAYSKIHTVCTNVTSTTEAAKLEFRLMDAGAENLAMWLSGAGGLSVDADIGTADDPVALFDSIPAKYGIDDAQFLAKYAIGNMMPALCDIGVMSRKDTGSGYMLSMQKAHYLSWGAIKALYERIEQLEAELALRRN</sequence>
<reference evidence="1" key="1">
    <citation type="submission" date="2020-03" db="EMBL/GenBank/DDBJ databases">
        <title>The deep terrestrial virosphere.</title>
        <authorList>
            <person name="Holmfeldt K."/>
            <person name="Nilsson E."/>
            <person name="Simone D."/>
            <person name="Lopez-Fernandez M."/>
            <person name="Wu X."/>
            <person name="de Brujin I."/>
            <person name="Lundin D."/>
            <person name="Andersson A."/>
            <person name="Bertilsson S."/>
            <person name="Dopson M."/>
        </authorList>
    </citation>
    <scope>NUCLEOTIDE SEQUENCE</scope>
    <source>
        <strain evidence="3">MM415A00356</strain>
        <strain evidence="2">MM415B00404</strain>
        <strain evidence="1">TM448A01405</strain>
        <strain evidence="4">TM448B02468</strain>
    </source>
</reference>
<dbReference type="EMBL" id="MT141536">
    <property type="protein sequence ID" value="QJA65340.1"/>
    <property type="molecule type" value="Genomic_DNA"/>
</dbReference>
<dbReference type="AlphaFoldDB" id="A0A6H1ZQ34"/>
<dbReference type="EMBL" id="MT144143">
    <property type="protein sequence ID" value="QJA49572.1"/>
    <property type="molecule type" value="Genomic_DNA"/>
</dbReference>
<evidence type="ECO:0000313" key="2">
    <source>
        <dbReference type="EMBL" id="QJA65340.1"/>
    </source>
</evidence>